<dbReference type="InterPro" id="IPR001650">
    <property type="entry name" value="Helicase_C-like"/>
</dbReference>
<dbReference type="SMART" id="SM00957">
    <property type="entry name" value="SecA_DEAD"/>
    <property type="match status" value="1"/>
</dbReference>
<evidence type="ECO:0000256" key="9">
    <source>
        <dbReference type="ARBA" id="ARBA00022967"/>
    </source>
</evidence>
<comment type="caution">
    <text evidence="16">The sequence shown here is derived from an EMBL/GenBank/DDBJ whole genome shotgun (WGS) entry which is preliminary data.</text>
</comment>
<dbReference type="GO" id="GO:0017038">
    <property type="term" value="P:protein import"/>
    <property type="evidence" value="ECO:0007669"/>
    <property type="project" value="InterPro"/>
</dbReference>
<reference evidence="16 17" key="1">
    <citation type="journal article" date="2015" name="Genome Announc.">
        <title>Expanding the biotechnology potential of lactobacilli through comparative genomics of 213 strains and associated genera.</title>
        <authorList>
            <person name="Sun Z."/>
            <person name="Harris H.M."/>
            <person name="McCann A."/>
            <person name="Guo C."/>
            <person name="Argimon S."/>
            <person name="Zhang W."/>
            <person name="Yang X."/>
            <person name="Jeffery I.B."/>
            <person name="Cooney J.C."/>
            <person name="Kagawa T.F."/>
            <person name="Liu W."/>
            <person name="Song Y."/>
            <person name="Salvetti E."/>
            <person name="Wrobel A."/>
            <person name="Rasinkangas P."/>
            <person name="Parkhill J."/>
            <person name="Rea M.C."/>
            <person name="O'Sullivan O."/>
            <person name="Ritari J."/>
            <person name="Douillard F.P."/>
            <person name="Paul Ross R."/>
            <person name="Yang R."/>
            <person name="Briner A.E."/>
            <person name="Felis G.E."/>
            <person name="de Vos W.M."/>
            <person name="Barrangou R."/>
            <person name="Klaenhammer T.R."/>
            <person name="Caufield P.W."/>
            <person name="Cui Y."/>
            <person name="Zhang H."/>
            <person name="O'Toole P.W."/>
        </authorList>
    </citation>
    <scope>NUCLEOTIDE SEQUENCE [LARGE SCALE GENOMIC DNA]</scope>
    <source>
        <strain evidence="16 17">DSM 20410</strain>
    </source>
</reference>
<dbReference type="SUPFAM" id="SSF81767">
    <property type="entry name" value="Pre-protein crosslinking domain of SecA"/>
    <property type="match status" value="1"/>
</dbReference>
<dbReference type="PROSITE" id="PS51196">
    <property type="entry name" value="SECA_MOTOR_DEAD"/>
    <property type="match status" value="1"/>
</dbReference>
<keyword evidence="3 12" id="KW-0813">Transport</keyword>
<dbReference type="GO" id="GO:0008564">
    <property type="term" value="F:protein-exporting ATPase activity"/>
    <property type="evidence" value="ECO:0007669"/>
    <property type="project" value="UniProtKB-EC"/>
</dbReference>
<keyword evidence="4 12" id="KW-1003">Cell membrane</keyword>
<evidence type="ECO:0000259" key="14">
    <source>
        <dbReference type="PROSITE" id="PS51194"/>
    </source>
</evidence>
<keyword evidence="10 12" id="KW-0811">Translocation</keyword>
<dbReference type="InterPro" id="IPR014001">
    <property type="entry name" value="Helicase_ATP-bd"/>
</dbReference>
<evidence type="ECO:0000259" key="15">
    <source>
        <dbReference type="PROSITE" id="PS51196"/>
    </source>
</evidence>
<evidence type="ECO:0000259" key="13">
    <source>
        <dbReference type="PROSITE" id="PS51192"/>
    </source>
</evidence>
<dbReference type="GO" id="GO:0065002">
    <property type="term" value="P:intracellular protein transmembrane transport"/>
    <property type="evidence" value="ECO:0007669"/>
    <property type="project" value="UniProtKB-UniRule"/>
</dbReference>
<evidence type="ECO:0000256" key="8">
    <source>
        <dbReference type="ARBA" id="ARBA00022927"/>
    </source>
</evidence>
<feature type="domain" description="Helicase ATP-binding" evidence="13">
    <location>
        <begin position="78"/>
        <end position="240"/>
    </location>
</feature>
<dbReference type="InterPro" id="IPR011130">
    <property type="entry name" value="SecA_preprotein_X-link_dom"/>
</dbReference>
<dbReference type="InterPro" id="IPR014018">
    <property type="entry name" value="SecA_motor_DEAD"/>
</dbReference>
<dbReference type="HAMAP" id="MF_01382">
    <property type="entry name" value="SecA"/>
    <property type="match status" value="1"/>
</dbReference>
<evidence type="ECO:0000256" key="4">
    <source>
        <dbReference type="ARBA" id="ARBA00022475"/>
    </source>
</evidence>
<dbReference type="NCBIfam" id="NF006630">
    <property type="entry name" value="PRK09200.1"/>
    <property type="match status" value="1"/>
</dbReference>
<dbReference type="RefSeq" id="WP_057745347.1">
    <property type="nucleotide sequence ID" value="NZ_BJLU01000004.1"/>
</dbReference>
<dbReference type="PATRIC" id="fig|1629.5.peg.787"/>
<evidence type="ECO:0000313" key="16">
    <source>
        <dbReference type="EMBL" id="KRN46505.1"/>
    </source>
</evidence>
<evidence type="ECO:0000256" key="1">
    <source>
        <dbReference type="ARBA" id="ARBA00004170"/>
    </source>
</evidence>
<dbReference type="PANTHER" id="PTHR30612:SF0">
    <property type="entry name" value="CHLOROPLAST PROTEIN-TRANSPORTING ATPASE"/>
    <property type="match status" value="1"/>
</dbReference>
<keyword evidence="6 12" id="KW-0547">Nucleotide-binding</keyword>
<dbReference type="GO" id="GO:0005524">
    <property type="term" value="F:ATP binding"/>
    <property type="evidence" value="ECO:0007669"/>
    <property type="project" value="UniProtKB-UniRule"/>
</dbReference>
<dbReference type="Gene3D" id="1.10.3060.10">
    <property type="entry name" value="Helical scaffold and wing domains of SecA"/>
    <property type="match status" value="1"/>
</dbReference>
<dbReference type="GO" id="GO:0005886">
    <property type="term" value="C:plasma membrane"/>
    <property type="evidence" value="ECO:0007669"/>
    <property type="project" value="UniProtKB-SubCell"/>
</dbReference>
<dbReference type="InterPro" id="IPR027417">
    <property type="entry name" value="P-loop_NTPase"/>
</dbReference>
<dbReference type="GO" id="GO:0043952">
    <property type="term" value="P:protein transport by the Sec complex"/>
    <property type="evidence" value="ECO:0007669"/>
    <property type="project" value="TreeGrafter"/>
</dbReference>
<name>A0A0R2H0F5_WEIVI</name>
<evidence type="ECO:0000256" key="7">
    <source>
        <dbReference type="ARBA" id="ARBA00022840"/>
    </source>
</evidence>
<dbReference type="Pfam" id="PF21090">
    <property type="entry name" value="P-loop_SecA"/>
    <property type="match status" value="2"/>
</dbReference>
<protein>
    <recommendedName>
        <fullName evidence="12">Protein translocase subunit SecA</fullName>
        <ecNumber evidence="12">7.4.2.8</ecNumber>
    </recommendedName>
</protein>
<dbReference type="PROSITE" id="PS51192">
    <property type="entry name" value="HELICASE_ATP_BIND_1"/>
    <property type="match status" value="1"/>
</dbReference>
<dbReference type="SUPFAM" id="SSF52540">
    <property type="entry name" value="P-loop containing nucleoside triphosphate hydrolases"/>
    <property type="match status" value="2"/>
</dbReference>
<dbReference type="PANTHER" id="PTHR30612">
    <property type="entry name" value="SECA INNER MEMBRANE COMPONENT OF SEC PROTEIN SECRETION SYSTEM"/>
    <property type="match status" value="1"/>
</dbReference>
<dbReference type="Proteomes" id="UP000051992">
    <property type="component" value="Unassembled WGS sequence"/>
</dbReference>
<comment type="subcellular location">
    <subcellularLocation>
        <location evidence="12">Cell membrane</location>
        <topology evidence="12">Peripheral membrane protein</topology>
        <orientation evidence="12">Cytoplasmic side</orientation>
    </subcellularLocation>
    <subcellularLocation>
        <location evidence="12">Cytoplasm</location>
    </subcellularLocation>
    <subcellularLocation>
        <location evidence="1">Membrane</location>
        <topology evidence="1">Peripheral membrane protein</topology>
    </subcellularLocation>
    <text evidence="12">Distribution is 50-50.</text>
</comment>
<dbReference type="InterPro" id="IPR011116">
    <property type="entry name" value="SecA_Wing/Scaffold"/>
</dbReference>
<dbReference type="InterPro" id="IPR022490">
    <property type="entry name" value="SecA2"/>
</dbReference>
<keyword evidence="9 12" id="KW-1278">Translocase</keyword>
<feature type="binding site" evidence="12">
    <location>
        <begin position="94"/>
        <end position="98"/>
    </location>
    <ligand>
        <name>ATP</name>
        <dbReference type="ChEBI" id="CHEBI:30616"/>
    </ligand>
</feature>
<evidence type="ECO:0000256" key="10">
    <source>
        <dbReference type="ARBA" id="ARBA00023010"/>
    </source>
</evidence>
<dbReference type="InterPro" id="IPR036670">
    <property type="entry name" value="SecA_X-link_sf"/>
</dbReference>
<comment type="subunit">
    <text evidence="12">Monomer and homodimer. Part of the essential Sec protein translocation apparatus which comprises SecA, SecYEG and auxiliary proteins SecDF. Other proteins may also be involved.</text>
</comment>
<feature type="binding site" evidence="12">
    <location>
        <position position="76"/>
    </location>
    <ligand>
        <name>ATP</name>
        <dbReference type="ChEBI" id="CHEBI:30616"/>
    </ligand>
</feature>
<feature type="domain" description="Helicase C-terminal" evidence="14">
    <location>
        <begin position="415"/>
        <end position="565"/>
    </location>
</feature>
<dbReference type="PROSITE" id="PS51194">
    <property type="entry name" value="HELICASE_CTER"/>
    <property type="match status" value="1"/>
</dbReference>
<evidence type="ECO:0000256" key="12">
    <source>
        <dbReference type="HAMAP-Rule" id="MF_01382"/>
    </source>
</evidence>
<dbReference type="PRINTS" id="PR00906">
    <property type="entry name" value="SECA"/>
</dbReference>
<comment type="similarity">
    <text evidence="2 12">Belongs to the SecA family.</text>
</comment>
<evidence type="ECO:0000313" key="17">
    <source>
        <dbReference type="Proteomes" id="UP000051992"/>
    </source>
</evidence>
<accession>A0A0R2H0F5</accession>
<dbReference type="GO" id="GO:0005829">
    <property type="term" value="C:cytosol"/>
    <property type="evidence" value="ECO:0007669"/>
    <property type="project" value="TreeGrafter"/>
</dbReference>
<dbReference type="FunFam" id="3.40.50.300:FF:000429">
    <property type="entry name" value="Preprotein translocase subunit SecA"/>
    <property type="match status" value="1"/>
</dbReference>
<dbReference type="OrthoDB" id="9805579at2"/>
<keyword evidence="7 12" id="KW-0067">ATP-binding</keyword>
<evidence type="ECO:0000256" key="5">
    <source>
        <dbReference type="ARBA" id="ARBA00022490"/>
    </source>
</evidence>
<dbReference type="InterPro" id="IPR000185">
    <property type="entry name" value="SecA"/>
</dbReference>
<evidence type="ECO:0000256" key="6">
    <source>
        <dbReference type="ARBA" id="ARBA00022741"/>
    </source>
</evidence>
<comment type="catalytic activity">
    <reaction evidence="12">
        <text>ATP + H2O + cellular proteinSide 1 = ADP + phosphate + cellular proteinSide 2.</text>
        <dbReference type="EC" id="7.4.2.8"/>
    </reaction>
</comment>
<dbReference type="Gene3D" id="3.40.50.300">
    <property type="entry name" value="P-loop containing nucleotide triphosphate hydrolases"/>
    <property type="match status" value="2"/>
</dbReference>
<dbReference type="Gene3D" id="3.90.1440.10">
    <property type="entry name" value="SecA, preprotein cross-linking domain"/>
    <property type="match status" value="1"/>
</dbReference>
<dbReference type="Pfam" id="PF07517">
    <property type="entry name" value="SecA_DEAD"/>
    <property type="match status" value="1"/>
</dbReference>
<dbReference type="EMBL" id="JQBM01000002">
    <property type="protein sequence ID" value="KRN46505.1"/>
    <property type="molecule type" value="Genomic_DNA"/>
</dbReference>
<sequence>MKLFHRKNKYERIVDRIKELIPTYDAMTDETLQNQTDVFRERLQQGEKLRHMLPEAYAAICVAAGRVLGMRPFDVQMLGAVVVEYNNIAEMKTGEGKTLTSVMPMYLHGLTGPGNYLITANEYLANRDAKKMGKLYRWMGLTVRSGVAEEGEDPHDRDLERIYKSDIVYTTNSALGFDYLFDNLATTPAKQYIQAFNFALIDEADAVLLDTAQTPLIVSGVPRVQSNYFESADNIVKTLVEDEDYERSDDLKKVWFTPRGIVKMEQFFDIDNLLSAEWADLYRHTLLALHANYVDKRDRDYVVDDGEIVLIDEENGRELEGMKKQAGMHQALEAKEHVEITEQQRSMASITYQNLFRMFKQLAGMTGTASTDSAEFLEVYNLAVYKVPTNHPNQRIDHPDHLFISNEAKLMASLDVVKDAYAVGRPVLVETGSLSLSNLYSRLLLREGIPHSVLNARSSAKEAEIISQAGQFGAVTVATSMAGRGTDINISPEGLELGGLLVLGTERMVNQRVDNQLRGRAGRQGNPGESVFYDSLEDKIVVENAPKRVLKYAQKHADAPKQELGRHSRFSHVIDTAQKVVANRDRSARFETLQYGEVFRLQRDSIYNYRNGIMHAQNLDDLVDRLVKRVADQYLDQRDAKEADVVDFIYRYIDSKYVVTKDLNALSNAELKQVLIDIMYQSIDLKHEELPHAAQWIYYQRLCFLKAIDGAWVEQVDNLEVLKTLTKSRSVAQRNPMFEYQKEARKAYAKMRLNMNLLALQNLTSSEINYQKDGTIDVKFP</sequence>
<dbReference type="SUPFAM" id="SSF81886">
    <property type="entry name" value="Helical scaffold and wing domains of SecA"/>
    <property type="match status" value="1"/>
</dbReference>
<keyword evidence="17" id="KW-1185">Reference proteome</keyword>
<dbReference type="GO" id="GO:0031522">
    <property type="term" value="C:cell envelope Sec protein transport complex"/>
    <property type="evidence" value="ECO:0007669"/>
    <property type="project" value="TreeGrafter"/>
</dbReference>
<dbReference type="InterPro" id="IPR011115">
    <property type="entry name" value="SecA_DEAD"/>
</dbReference>
<dbReference type="CDD" id="cd18803">
    <property type="entry name" value="SF2_C_secA"/>
    <property type="match status" value="1"/>
</dbReference>
<evidence type="ECO:0000256" key="11">
    <source>
        <dbReference type="ARBA" id="ARBA00023136"/>
    </source>
</evidence>
<dbReference type="InterPro" id="IPR044722">
    <property type="entry name" value="SecA_SF2_C"/>
</dbReference>
<dbReference type="GO" id="GO:0006605">
    <property type="term" value="P:protein targeting"/>
    <property type="evidence" value="ECO:0007669"/>
    <property type="project" value="UniProtKB-UniRule"/>
</dbReference>
<dbReference type="Pfam" id="PF07516">
    <property type="entry name" value="SecA_SW"/>
    <property type="match status" value="1"/>
</dbReference>
<dbReference type="InterPro" id="IPR036266">
    <property type="entry name" value="SecA_Wing/Scaffold_sf"/>
</dbReference>
<keyword evidence="5 12" id="KW-0963">Cytoplasm</keyword>
<dbReference type="NCBIfam" id="TIGR03714">
    <property type="entry name" value="secA2"/>
    <property type="match status" value="1"/>
</dbReference>
<dbReference type="SMART" id="SM00958">
    <property type="entry name" value="SecA_PP_bind"/>
    <property type="match status" value="1"/>
</dbReference>
<feature type="binding site" evidence="12">
    <location>
        <position position="487"/>
    </location>
    <ligand>
        <name>ATP</name>
        <dbReference type="ChEBI" id="CHEBI:30616"/>
    </ligand>
</feature>
<dbReference type="EC" id="7.4.2.8" evidence="12"/>
<comment type="function">
    <text evidence="12">Part of the Sec protein translocase complex. Interacts with the SecYEG preprotein conducting channel. Has a central role in coupling the hydrolysis of ATP to the transfer of proteins into and across the cell membrane, serving as an ATP-driven molecular motor driving the stepwise translocation of polypeptide chains across the membrane.</text>
</comment>
<keyword evidence="8 12" id="KW-0653">Protein transport</keyword>
<gene>
    <name evidence="12" type="primary">secA</name>
    <name evidence="16" type="ORF">IV50_GL000782</name>
</gene>
<feature type="domain" description="SecA family profile" evidence="15">
    <location>
        <begin position="1"/>
        <end position="565"/>
    </location>
</feature>
<evidence type="ECO:0000256" key="3">
    <source>
        <dbReference type="ARBA" id="ARBA00022448"/>
    </source>
</evidence>
<dbReference type="AlphaFoldDB" id="A0A0R2H0F5"/>
<dbReference type="Pfam" id="PF01043">
    <property type="entry name" value="SecA_PP_bind"/>
    <property type="match status" value="1"/>
</dbReference>
<evidence type="ECO:0000256" key="2">
    <source>
        <dbReference type="ARBA" id="ARBA00007650"/>
    </source>
</evidence>
<proteinExistence type="inferred from homology"/>
<keyword evidence="11 12" id="KW-0472">Membrane</keyword>
<dbReference type="CDD" id="cd17928">
    <property type="entry name" value="DEXDc_SecA"/>
    <property type="match status" value="1"/>
</dbReference>
<organism evidence="16 17">
    <name type="scientific">Weissella viridescens</name>
    <name type="common">Lactobacillus viridescens</name>
    <dbReference type="NCBI Taxonomy" id="1629"/>
    <lineage>
        <taxon>Bacteria</taxon>
        <taxon>Bacillati</taxon>
        <taxon>Bacillota</taxon>
        <taxon>Bacilli</taxon>
        <taxon>Lactobacillales</taxon>
        <taxon>Lactobacillaceae</taxon>
        <taxon>Weissella</taxon>
    </lineage>
</organism>